<feature type="transmembrane region" description="Helical" evidence="1">
    <location>
        <begin position="21"/>
        <end position="40"/>
    </location>
</feature>
<evidence type="ECO:0000313" key="2">
    <source>
        <dbReference type="EMBL" id="OGZ03377.1"/>
    </source>
</evidence>
<evidence type="ECO:0000313" key="3">
    <source>
        <dbReference type="Proteomes" id="UP000178599"/>
    </source>
</evidence>
<dbReference type="AlphaFoldDB" id="A0A1G2CQ48"/>
<reference evidence="2 3" key="1">
    <citation type="journal article" date="2016" name="Nat. Commun.">
        <title>Thousands of microbial genomes shed light on interconnected biogeochemical processes in an aquifer system.</title>
        <authorList>
            <person name="Anantharaman K."/>
            <person name="Brown C.T."/>
            <person name="Hug L.A."/>
            <person name="Sharon I."/>
            <person name="Castelle C.J."/>
            <person name="Probst A.J."/>
            <person name="Thomas B.C."/>
            <person name="Singh A."/>
            <person name="Wilkins M.J."/>
            <person name="Karaoz U."/>
            <person name="Brodie E.L."/>
            <person name="Williams K.H."/>
            <person name="Hubbard S.S."/>
            <person name="Banfield J.F."/>
        </authorList>
    </citation>
    <scope>NUCLEOTIDE SEQUENCE [LARGE SCALE GENOMIC DNA]</scope>
</reference>
<dbReference type="Proteomes" id="UP000178599">
    <property type="component" value="Unassembled WGS sequence"/>
</dbReference>
<organism evidence="2 3">
    <name type="scientific">Candidatus Liptonbacteria bacterium RIFOXYB1_FULL_36_10</name>
    <dbReference type="NCBI Taxonomy" id="1798654"/>
    <lineage>
        <taxon>Bacteria</taxon>
        <taxon>Candidatus Liptoniibacteriota</taxon>
    </lineage>
</organism>
<comment type="caution">
    <text evidence="2">The sequence shown here is derived from an EMBL/GenBank/DDBJ whole genome shotgun (WGS) entry which is preliminary data.</text>
</comment>
<gene>
    <name evidence="2" type="ORF">A2390_03135</name>
</gene>
<proteinExistence type="predicted"/>
<keyword evidence="1" id="KW-0472">Membrane</keyword>
<sequence>MTEKISKIFKDIIRSRRELTFLIIGFLIFIVLVSFLYSNIKFLVDSFNAVFDVGGSGGAVQKQIFNIKDAKSILDQKN</sequence>
<protein>
    <submittedName>
        <fullName evidence="2">Uncharacterized protein</fullName>
    </submittedName>
</protein>
<evidence type="ECO:0000256" key="1">
    <source>
        <dbReference type="SAM" id="Phobius"/>
    </source>
</evidence>
<name>A0A1G2CQ48_9BACT</name>
<keyword evidence="1" id="KW-1133">Transmembrane helix</keyword>
<dbReference type="EMBL" id="MHLE01000004">
    <property type="protein sequence ID" value="OGZ03377.1"/>
    <property type="molecule type" value="Genomic_DNA"/>
</dbReference>
<keyword evidence="1" id="KW-0812">Transmembrane</keyword>
<accession>A0A1G2CQ48</accession>